<evidence type="ECO:0000256" key="1">
    <source>
        <dbReference type="SAM" id="MobiDB-lite"/>
    </source>
</evidence>
<comment type="caution">
    <text evidence="2">The sequence shown here is derived from an EMBL/GenBank/DDBJ whole genome shotgun (WGS) entry which is preliminary data.</text>
</comment>
<proteinExistence type="predicted"/>
<organism evidence="2 3">
    <name type="scientific">Planotetraspora mira</name>
    <dbReference type="NCBI Taxonomy" id="58121"/>
    <lineage>
        <taxon>Bacteria</taxon>
        <taxon>Bacillati</taxon>
        <taxon>Actinomycetota</taxon>
        <taxon>Actinomycetes</taxon>
        <taxon>Streptosporangiales</taxon>
        <taxon>Streptosporangiaceae</taxon>
        <taxon>Planotetraspora</taxon>
    </lineage>
</organism>
<dbReference type="RefSeq" id="WP_203954971.1">
    <property type="nucleotide sequence ID" value="NZ_BOOO01000022.1"/>
</dbReference>
<protein>
    <recommendedName>
        <fullName evidence="4">Secreted protein</fullName>
    </recommendedName>
</protein>
<dbReference type="EMBL" id="BOOO01000022">
    <property type="protein sequence ID" value="GII31043.1"/>
    <property type="molecule type" value="Genomic_DNA"/>
</dbReference>
<name>A0A8J3TQ11_9ACTN</name>
<reference evidence="2 3" key="1">
    <citation type="submission" date="2021-01" db="EMBL/GenBank/DDBJ databases">
        <title>Whole genome shotgun sequence of Planotetraspora mira NBRC 15435.</title>
        <authorList>
            <person name="Komaki H."/>
            <person name="Tamura T."/>
        </authorList>
    </citation>
    <scope>NUCLEOTIDE SEQUENCE [LARGE SCALE GENOMIC DNA]</scope>
    <source>
        <strain evidence="2 3">NBRC 15435</strain>
    </source>
</reference>
<feature type="region of interest" description="Disordered" evidence="1">
    <location>
        <begin position="41"/>
        <end position="104"/>
    </location>
</feature>
<evidence type="ECO:0000313" key="3">
    <source>
        <dbReference type="Proteomes" id="UP000650628"/>
    </source>
</evidence>
<sequence>MKRTLGYILAWCGATALAVGISWLGVRDVLRSTVIDEAPPAPVVAGEVGGTSRAMPSAARSPLEAKSSSPRPVPSAVRHSPPPSPRASHRPSPRSSTRNDPGETLHTFTLKGGQATIAVTADDCRMVTATPNDGYRLGVWETATWIRVAFLREPHESSAFCTWNGTPPRLDTYEN</sequence>
<dbReference type="AlphaFoldDB" id="A0A8J3TQ11"/>
<keyword evidence="3" id="KW-1185">Reference proteome</keyword>
<evidence type="ECO:0008006" key="4">
    <source>
        <dbReference type="Google" id="ProtNLM"/>
    </source>
</evidence>
<gene>
    <name evidence="2" type="ORF">Pmi06nite_44850</name>
</gene>
<dbReference type="Proteomes" id="UP000650628">
    <property type="component" value="Unassembled WGS sequence"/>
</dbReference>
<evidence type="ECO:0000313" key="2">
    <source>
        <dbReference type="EMBL" id="GII31043.1"/>
    </source>
</evidence>
<feature type="compositionally biased region" description="Low complexity" evidence="1">
    <location>
        <begin position="67"/>
        <end position="79"/>
    </location>
</feature>
<accession>A0A8J3TQ11</accession>